<dbReference type="InterPro" id="IPR013783">
    <property type="entry name" value="Ig-like_fold"/>
</dbReference>
<feature type="transmembrane region" description="Helical" evidence="2">
    <location>
        <begin position="202"/>
        <end position="225"/>
    </location>
</feature>
<proteinExistence type="predicted"/>
<dbReference type="Gene3D" id="2.60.40.10">
    <property type="entry name" value="Immunoglobulins"/>
    <property type="match status" value="2"/>
</dbReference>
<feature type="region of interest" description="Disordered" evidence="1">
    <location>
        <begin position="446"/>
        <end position="466"/>
    </location>
</feature>
<keyword evidence="2" id="KW-0472">Membrane</keyword>
<gene>
    <name evidence="6" type="primary">IL20RA</name>
</gene>
<dbReference type="GeneID" id="101643592"/>
<reference evidence="6" key="1">
    <citation type="submission" date="2025-08" db="UniProtKB">
        <authorList>
            <consortium name="RefSeq"/>
        </authorList>
    </citation>
    <scope>IDENTIFICATION</scope>
</reference>
<dbReference type="Proteomes" id="UP000694863">
    <property type="component" value="Unplaced"/>
</dbReference>
<evidence type="ECO:0000256" key="2">
    <source>
        <dbReference type="SAM" id="Phobius"/>
    </source>
</evidence>
<organism evidence="5 6">
    <name type="scientific">Echinops telfairi</name>
    <name type="common">Lesser hedgehog tenrec</name>
    <dbReference type="NCBI Taxonomy" id="9371"/>
    <lineage>
        <taxon>Eukaryota</taxon>
        <taxon>Metazoa</taxon>
        <taxon>Chordata</taxon>
        <taxon>Craniata</taxon>
        <taxon>Vertebrata</taxon>
        <taxon>Euteleostomi</taxon>
        <taxon>Mammalia</taxon>
        <taxon>Eutheria</taxon>
        <taxon>Afrotheria</taxon>
        <taxon>Tenrecidae</taxon>
        <taxon>Tenrecinae</taxon>
        <taxon>Echinops</taxon>
    </lineage>
</organism>
<dbReference type="CDD" id="cd00063">
    <property type="entry name" value="FN3"/>
    <property type="match status" value="1"/>
</dbReference>
<dbReference type="Pfam" id="PF01108">
    <property type="entry name" value="Tissue_fac"/>
    <property type="match status" value="1"/>
</dbReference>
<evidence type="ECO:0000256" key="1">
    <source>
        <dbReference type="SAM" id="MobiDB-lite"/>
    </source>
</evidence>
<feature type="compositionally biased region" description="Acidic residues" evidence="1">
    <location>
        <begin position="452"/>
        <end position="461"/>
    </location>
</feature>
<feature type="domain" description="Fibronectin type-III" evidence="3">
    <location>
        <begin position="1"/>
        <end position="74"/>
    </location>
</feature>
<name>A0ABM0IKN4_ECHTE</name>
<keyword evidence="2" id="KW-0812">Transmembrane</keyword>
<keyword evidence="6" id="KW-0675">Receptor</keyword>
<dbReference type="PANTHER" id="PTHR20859:SF86">
    <property type="entry name" value="INTERLEUKIN-20 RECEPTOR SUBUNIT ALPHA"/>
    <property type="match status" value="1"/>
</dbReference>
<evidence type="ECO:0000259" key="3">
    <source>
        <dbReference type="Pfam" id="PF01108"/>
    </source>
</evidence>
<keyword evidence="5" id="KW-1185">Reference proteome</keyword>
<evidence type="ECO:0000313" key="5">
    <source>
        <dbReference type="Proteomes" id="UP000694863"/>
    </source>
</evidence>
<dbReference type="InterPro" id="IPR003961">
    <property type="entry name" value="FN3_dom"/>
</dbReference>
<evidence type="ECO:0000259" key="4">
    <source>
        <dbReference type="Pfam" id="PF09294"/>
    </source>
</evidence>
<accession>A0ABM0IKN4</accession>
<evidence type="ECO:0000313" key="6">
    <source>
        <dbReference type="RefSeq" id="XP_004702205.1"/>
    </source>
</evidence>
<feature type="domain" description="Interferon/interleukin receptor" evidence="4">
    <location>
        <begin position="86"/>
        <end position="190"/>
    </location>
</feature>
<dbReference type="Pfam" id="PF09294">
    <property type="entry name" value="Interfer-bind"/>
    <property type="match status" value="1"/>
</dbReference>
<keyword evidence="2" id="KW-1133">Transmembrane helix</keyword>
<dbReference type="SUPFAM" id="SSF49265">
    <property type="entry name" value="Fibronectin type III"/>
    <property type="match status" value="2"/>
</dbReference>
<dbReference type="RefSeq" id="XP_004702205.1">
    <property type="nucleotide sequence ID" value="XM_004702148.2"/>
</dbReference>
<dbReference type="InterPro" id="IPR036116">
    <property type="entry name" value="FN3_sf"/>
</dbReference>
<dbReference type="InterPro" id="IPR015373">
    <property type="entry name" value="Interferon/interleukin_rcp_dom"/>
</dbReference>
<protein>
    <submittedName>
        <fullName evidence="6">Interleukin-20 receptor subunit alpha</fullName>
    </submittedName>
</protein>
<dbReference type="InterPro" id="IPR050650">
    <property type="entry name" value="Type-II_Cytokine-TF_Rcpt"/>
</dbReference>
<sequence>MKNVLHWDPPEGLTGVEVLYTVQYFIYGQKKWLDKPECRKSNRTYCDLSAETSDYEHQYYARVKASRKATCSKWTETGRFYPYLETQIGPPAVALTAGEKSISVVLTASEKWRRTLEEGAVSMQQVYPALVYNVSMYSPQSHRMWWQCVANGSLVVPWLEPDTLYCVRVEALVPGPPRLPLPSEKQCISTLKDQTQEWKIKIIFCYVLPISVTVFLFSVMCYAVYRYVHVGKEKRPGNLIVIYGNEFEKRFFAPAEKIVMNLISISVLDGATGNQKDICLTETSGGLSDLLDTEAREAQEAQQEEEEEVKHLGYASHLMEMLCGSEENMDAPSLTQPAALCRARATTTAVGTVVEYEYDVRMADISLAPEDQELKMQEEVCIEGIFLEQQARLADRDPQTWFCSSAPELGDVDPGTIKLTEAQEGLEEEPARTVVDWDPQTGRLCIPSLSDLEPDSEGDESPEGRGLRAEGLLSRFCKEQAADKLLEDHETYLVQFLEDWELFVQMGD</sequence>
<dbReference type="PANTHER" id="PTHR20859">
    <property type="entry name" value="INTERFERON/INTERLEUKIN RECEPTOR"/>
    <property type="match status" value="1"/>
</dbReference>